<keyword evidence="3" id="KW-1185">Reference proteome</keyword>
<sequence length="408" mass="46541">MREQEILNFLLKSYHFSFGLAYPFVVSFNEKNQARFTLGRKLILESVLFMVSLVINGFLCCAVGVVYYTRRPKLERWVALVQVSGGIFIMFQCFNDYIFFRHGRSIPFLYNNLNQVVARIRGQAKLLKLRVKWLEARLFTLGILGSLFCATYFSWAMTVAITIVMGLDPLHILLTMTSSTYARYPLFYVSVNRVLIVGGRMVLVHMTVLDIARSWPTIGILLEVGLENLVNALNILLQITKAQYGVGSYASRNFILMMKRYVGIILHHTRVLVDPLIACLTLTSLILWTTSNFVVIKGWGHINPALWPVALGTSFAMFILSDLLLGCAVHFNNNSKAILNSMRRGVADMNERNGRKWLRMSIKSQRPLAFAVGLNDYLFYYCRTSTLRTYYYNIADLTITAALSFSME</sequence>
<feature type="transmembrane region" description="Helical" evidence="1">
    <location>
        <begin position="6"/>
        <end position="26"/>
    </location>
</feature>
<evidence type="ECO:0000256" key="1">
    <source>
        <dbReference type="SAM" id="Phobius"/>
    </source>
</evidence>
<protein>
    <submittedName>
        <fullName evidence="2">Uncharacterized protein</fullName>
    </submittedName>
</protein>
<dbReference type="Proteomes" id="UP000198287">
    <property type="component" value="Unassembled WGS sequence"/>
</dbReference>
<feature type="transmembrane region" description="Helical" evidence="1">
    <location>
        <begin position="47"/>
        <end position="68"/>
    </location>
</feature>
<feature type="transmembrane region" description="Helical" evidence="1">
    <location>
        <begin position="138"/>
        <end position="165"/>
    </location>
</feature>
<name>A0A226DW71_FOLCA</name>
<keyword evidence="1" id="KW-0472">Membrane</keyword>
<proteinExistence type="predicted"/>
<keyword evidence="1" id="KW-1133">Transmembrane helix</keyword>
<comment type="caution">
    <text evidence="2">The sequence shown here is derived from an EMBL/GenBank/DDBJ whole genome shotgun (WGS) entry which is preliminary data.</text>
</comment>
<dbReference type="AlphaFoldDB" id="A0A226DW71"/>
<keyword evidence="1" id="KW-0812">Transmembrane</keyword>
<organism evidence="2 3">
    <name type="scientific">Folsomia candida</name>
    <name type="common">Springtail</name>
    <dbReference type="NCBI Taxonomy" id="158441"/>
    <lineage>
        <taxon>Eukaryota</taxon>
        <taxon>Metazoa</taxon>
        <taxon>Ecdysozoa</taxon>
        <taxon>Arthropoda</taxon>
        <taxon>Hexapoda</taxon>
        <taxon>Collembola</taxon>
        <taxon>Entomobryomorpha</taxon>
        <taxon>Isotomoidea</taxon>
        <taxon>Isotomidae</taxon>
        <taxon>Proisotominae</taxon>
        <taxon>Folsomia</taxon>
    </lineage>
</organism>
<evidence type="ECO:0000313" key="3">
    <source>
        <dbReference type="Proteomes" id="UP000198287"/>
    </source>
</evidence>
<accession>A0A226DW71</accession>
<reference evidence="2 3" key="1">
    <citation type="submission" date="2015-12" db="EMBL/GenBank/DDBJ databases">
        <title>The genome of Folsomia candida.</title>
        <authorList>
            <person name="Faddeeva A."/>
            <person name="Derks M.F."/>
            <person name="Anvar Y."/>
            <person name="Smit S."/>
            <person name="Van Straalen N."/>
            <person name="Roelofs D."/>
        </authorList>
    </citation>
    <scope>NUCLEOTIDE SEQUENCE [LARGE SCALE GENOMIC DNA]</scope>
    <source>
        <strain evidence="2 3">VU population</strain>
        <tissue evidence="2">Whole body</tissue>
    </source>
</reference>
<feature type="transmembrane region" description="Helical" evidence="1">
    <location>
        <begin position="261"/>
        <end position="287"/>
    </location>
</feature>
<evidence type="ECO:0000313" key="2">
    <source>
        <dbReference type="EMBL" id="OXA49320.1"/>
    </source>
</evidence>
<dbReference type="EMBL" id="LNIX01000010">
    <property type="protein sequence ID" value="OXA49320.1"/>
    <property type="molecule type" value="Genomic_DNA"/>
</dbReference>
<feature type="transmembrane region" description="Helical" evidence="1">
    <location>
        <begin position="80"/>
        <end position="100"/>
    </location>
</feature>
<feature type="transmembrane region" description="Helical" evidence="1">
    <location>
        <begin position="307"/>
        <end position="331"/>
    </location>
</feature>
<gene>
    <name evidence="2" type="ORF">Fcan01_16011</name>
</gene>